<protein>
    <submittedName>
        <fullName evidence="1">Uncharacterized protein</fullName>
    </submittedName>
</protein>
<comment type="caution">
    <text evidence="1">The sequence shown here is derived from an EMBL/GenBank/DDBJ whole genome shotgun (WGS) entry which is preliminary data.</text>
</comment>
<dbReference type="EMBL" id="BAAARK010000024">
    <property type="protein sequence ID" value="GAA2679603.1"/>
    <property type="molecule type" value="Genomic_DNA"/>
</dbReference>
<keyword evidence="2" id="KW-1185">Reference proteome</keyword>
<sequence length="153" mass="15406">MPGAAAGRRPNHCAVVDGLLAEVHRLVPLTCTVVLGEEGLAELAAATALRRPAALSDGQGPVMLAALALRRTGWPAAVGSRPRAPLVPRSPSSGRWGRWGVGPGVSGVAGLGRLRLPVLRLLAAAGRCRVLVGGVRPAGAGGRSSVAVLSLGR</sequence>
<evidence type="ECO:0000313" key="1">
    <source>
        <dbReference type="EMBL" id="GAA2679603.1"/>
    </source>
</evidence>
<dbReference type="Proteomes" id="UP001500994">
    <property type="component" value="Unassembled WGS sequence"/>
</dbReference>
<gene>
    <name evidence="1" type="ORF">GCM10009864_59880</name>
</gene>
<reference evidence="1 2" key="1">
    <citation type="journal article" date="2019" name="Int. J. Syst. Evol. Microbiol.">
        <title>The Global Catalogue of Microorganisms (GCM) 10K type strain sequencing project: providing services to taxonomists for standard genome sequencing and annotation.</title>
        <authorList>
            <consortium name="The Broad Institute Genomics Platform"/>
            <consortium name="The Broad Institute Genome Sequencing Center for Infectious Disease"/>
            <person name="Wu L."/>
            <person name="Ma J."/>
        </authorList>
    </citation>
    <scope>NUCLEOTIDE SEQUENCE [LARGE SCALE GENOMIC DNA]</scope>
    <source>
        <strain evidence="1 2">JCM 16374</strain>
    </source>
</reference>
<proteinExistence type="predicted"/>
<organism evidence="1 2">
    <name type="scientific">Streptomyces lunalinharesii</name>
    <dbReference type="NCBI Taxonomy" id="333384"/>
    <lineage>
        <taxon>Bacteria</taxon>
        <taxon>Bacillati</taxon>
        <taxon>Actinomycetota</taxon>
        <taxon>Actinomycetes</taxon>
        <taxon>Kitasatosporales</taxon>
        <taxon>Streptomycetaceae</taxon>
        <taxon>Streptomyces</taxon>
    </lineage>
</organism>
<evidence type="ECO:0000313" key="2">
    <source>
        <dbReference type="Proteomes" id="UP001500994"/>
    </source>
</evidence>
<name>A0ABN3SKQ6_9ACTN</name>
<accession>A0ABN3SKQ6</accession>